<protein>
    <recommendedName>
        <fullName evidence="4">Transmembrane protein</fullName>
    </recommendedName>
</protein>
<dbReference type="EMBL" id="LODT01000006">
    <property type="protein sequence ID" value="KYR01544.1"/>
    <property type="molecule type" value="Genomic_DNA"/>
</dbReference>
<name>A0A152A5N8_TIELA</name>
<proteinExistence type="predicted"/>
<keyword evidence="1" id="KW-0812">Transmembrane</keyword>
<comment type="caution">
    <text evidence="2">The sequence shown here is derived from an EMBL/GenBank/DDBJ whole genome shotgun (WGS) entry which is preliminary data.</text>
</comment>
<keyword evidence="1" id="KW-1133">Transmembrane helix</keyword>
<reference evidence="2 3" key="1">
    <citation type="submission" date="2015-12" db="EMBL/GenBank/DDBJ databases">
        <title>Dictyostelia acquired genes for synthesis and detection of signals that induce cell-type specialization by lateral gene transfer from prokaryotes.</title>
        <authorList>
            <person name="Gloeckner G."/>
            <person name="Schaap P."/>
        </authorList>
    </citation>
    <scope>NUCLEOTIDE SEQUENCE [LARGE SCALE GENOMIC DNA]</scope>
    <source>
        <strain evidence="2 3">TK</strain>
    </source>
</reference>
<evidence type="ECO:0008006" key="4">
    <source>
        <dbReference type="Google" id="ProtNLM"/>
    </source>
</evidence>
<evidence type="ECO:0000313" key="3">
    <source>
        <dbReference type="Proteomes" id="UP000076078"/>
    </source>
</evidence>
<sequence length="193" mass="22492">MPKYNFFTLNENYDCERFENFSVDNIPELEDLSKVQLKAVYNAIEKYNQLVHTSYSRVVILILLLLIAFAGLTMIYESTPDDINQNGSTRLLWSGIALVLVVIIALLVYWKNLINSTQQFLVKVTEELNQQYKSIGISFIQIPDSKDYDDFRTPQCVIQVKYCYTKKQSKQHNPKNFPLPHKDIQIPLYKISN</sequence>
<accession>A0A152A5N8</accession>
<feature type="transmembrane region" description="Helical" evidence="1">
    <location>
        <begin position="58"/>
        <end position="76"/>
    </location>
</feature>
<dbReference type="AlphaFoldDB" id="A0A152A5N8"/>
<dbReference type="Proteomes" id="UP000076078">
    <property type="component" value="Unassembled WGS sequence"/>
</dbReference>
<keyword evidence="3" id="KW-1185">Reference proteome</keyword>
<dbReference type="InParanoid" id="A0A152A5N8"/>
<keyword evidence="1" id="KW-0472">Membrane</keyword>
<organism evidence="2 3">
    <name type="scientific">Tieghemostelium lacteum</name>
    <name type="common">Slime mold</name>
    <name type="synonym">Dictyostelium lacteum</name>
    <dbReference type="NCBI Taxonomy" id="361077"/>
    <lineage>
        <taxon>Eukaryota</taxon>
        <taxon>Amoebozoa</taxon>
        <taxon>Evosea</taxon>
        <taxon>Eumycetozoa</taxon>
        <taxon>Dictyostelia</taxon>
        <taxon>Dictyosteliales</taxon>
        <taxon>Raperosteliaceae</taxon>
        <taxon>Tieghemostelium</taxon>
    </lineage>
</organism>
<feature type="transmembrane region" description="Helical" evidence="1">
    <location>
        <begin position="91"/>
        <end position="110"/>
    </location>
</feature>
<evidence type="ECO:0000313" key="2">
    <source>
        <dbReference type="EMBL" id="KYR01544.1"/>
    </source>
</evidence>
<evidence type="ECO:0000256" key="1">
    <source>
        <dbReference type="SAM" id="Phobius"/>
    </source>
</evidence>
<gene>
    <name evidence="2" type="ORF">DLAC_01538</name>
</gene>